<gene>
    <name evidence="3" type="ORF">VTK73DRAFT_8836</name>
</gene>
<feature type="transmembrane region" description="Helical" evidence="2">
    <location>
        <begin position="6"/>
        <end position="26"/>
    </location>
</feature>
<evidence type="ECO:0000256" key="1">
    <source>
        <dbReference type="SAM" id="MobiDB-lite"/>
    </source>
</evidence>
<sequence length="180" mass="19698">MGWLMPLQMAWAVLSVPLAFGLRLILGLFSSALGIFLFLISPLVYMVQLFLAPLYFFFHFLPALKPLYVFFGCAAMVGITTGIALRLTSNALGSIFKLSGDSAHAQALSVTSSSVTTPAATPPLRTRARLPPSSDVNPRDVPDMKVSDWQWFEVTPRPAGRKRERPGLLSQTILEEADDS</sequence>
<feature type="region of interest" description="Disordered" evidence="1">
    <location>
        <begin position="114"/>
        <end position="143"/>
    </location>
</feature>
<feature type="compositionally biased region" description="Low complexity" evidence="1">
    <location>
        <begin position="114"/>
        <end position="132"/>
    </location>
</feature>
<feature type="transmembrane region" description="Helical" evidence="2">
    <location>
        <begin position="33"/>
        <end position="61"/>
    </location>
</feature>
<organism evidence="3 4">
    <name type="scientific">Phialemonium thermophilum</name>
    <dbReference type="NCBI Taxonomy" id="223376"/>
    <lineage>
        <taxon>Eukaryota</taxon>
        <taxon>Fungi</taxon>
        <taxon>Dikarya</taxon>
        <taxon>Ascomycota</taxon>
        <taxon>Pezizomycotina</taxon>
        <taxon>Sordariomycetes</taxon>
        <taxon>Sordariomycetidae</taxon>
        <taxon>Cephalothecales</taxon>
        <taxon>Cephalothecaceae</taxon>
        <taxon>Phialemonium</taxon>
    </lineage>
</organism>
<evidence type="ECO:0000313" key="4">
    <source>
        <dbReference type="Proteomes" id="UP001586593"/>
    </source>
</evidence>
<reference evidence="3 4" key="1">
    <citation type="journal article" date="2024" name="Commun. Biol.">
        <title>Comparative genomic analysis of thermophilic fungi reveals convergent evolutionary adaptations and gene losses.</title>
        <authorList>
            <person name="Steindorff A.S."/>
            <person name="Aguilar-Pontes M.V."/>
            <person name="Robinson A.J."/>
            <person name="Andreopoulos B."/>
            <person name="LaButti K."/>
            <person name="Kuo A."/>
            <person name="Mondo S."/>
            <person name="Riley R."/>
            <person name="Otillar R."/>
            <person name="Haridas S."/>
            <person name="Lipzen A."/>
            <person name="Grimwood J."/>
            <person name="Schmutz J."/>
            <person name="Clum A."/>
            <person name="Reid I.D."/>
            <person name="Moisan M.C."/>
            <person name="Butler G."/>
            <person name="Nguyen T.T.M."/>
            <person name="Dewar K."/>
            <person name="Conant G."/>
            <person name="Drula E."/>
            <person name="Henrissat B."/>
            <person name="Hansel C."/>
            <person name="Singer S."/>
            <person name="Hutchinson M.I."/>
            <person name="de Vries R.P."/>
            <person name="Natvig D.O."/>
            <person name="Powell A.J."/>
            <person name="Tsang A."/>
            <person name="Grigoriev I.V."/>
        </authorList>
    </citation>
    <scope>NUCLEOTIDE SEQUENCE [LARGE SCALE GENOMIC DNA]</scope>
    <source>
        <strain evidence="3 4">ATCC 24622</strain>
    </source>
</reference>
<protein>
    <submittedName>
        <fullName evidence="3">Uncharacterized protein</fullName>
    </submittedName>
</protein>
<keyword evidence="2" id="KW-0472">Membrane</keyword>
<feature type="transmembrane region" description="Helical" evidence="2">
    <location>
        <begin position="67"/>
        <end position="87"/>
    </location>
</feature>
<accession>A0ABR3XNC6</accession>
<keyword evidence="2" id="KW-1133">Transmembrane helix</keyword>
<comment type="caution">
    <text evidence="3">The sequence shown here is derived from an EMBL/GenBank/DDBJ whole genome shotgun (WGS) entry which is preliminary data.</text>
</comment>
<keyword evidence="2" id="KW-0812">Transmembrane</keyword>
<evidence type="ECO:0000256" key="2">
    <source>
        <dbReference type="SAM" id="Phobius"/>
    </source>
</evidence>
<proteinExistence type="predicted"/>
<dbReference type="EMBL" id="JAZHXJ010000068">
    <property type="protein sequence ID" value="KAL1877099.1"/>
    <property type="molecule type" value="Genomic_DNA"/>
</dbReference>
<feature type="region of interest" description="Disordered" evidence="1">
    <location>
        <begin position="158"/>
        <end position="180"/>
    </location>
</feature>
<keyword evidence="4" id="KW-1185">Reference proteome</keyword>
<dbReference type="Proteomes" id="UP001586593">
    <property type="component" value="Unassembled WGS sequence"/>
</dbReference>
<evidence type="ECO:0000313" key="3">
    <source>
        <dbReference type="EMBL" id="KAL1877099.1"/>
    </source>
</evidence>
<name>A0ABR3XNC6_9PEZI</name>